<accession>A0A2M7B813</accession>
<protein>
    <submittedName>
        <fullName evidence="2">Uncharacterized protein</fullName>
    </submittedName>
</protein>
<gene>
    <name evidence="2" type="ORF">COS59_00825</name>
</gene>
<sequence length="431" mass="48236">MKLKNIGKKFISLLVFFSVVFASFGLIIPKTTLAGGVPVIDITHIGTTILQTVKDYLLHESSDYRELLRDIIARQLLRKMVNQTIEWVQGDGEPKFVSNWEDYSNSAFSQGANETFEEIPADYICPEFRDDLQRMLGVHFSDNPRPNKSGWTESLKCTSGEDDYSFADPQNNLYGAYTMIQNQMAYQGTLKEQAAKNEAIAGKGYISPKKCLESDDFGRCLKEIITTPGNTVADVISKAMTSDIDFASNIESWLTAIVNGIINNLMQRGGLAGMSGAGEYGYSHESELEPFIKEEFEDKKQSLLSSYQVMLNEEQTVLDTKKQSLQVANEIATSTCSYAGDIQAKINTLNQEIAELEGIVNQIKTLMAEVAALTSKNYSSQMSGISTRYSRFIDKYGNQIYENIYSGNARNAAQQELQELRRIQERCPIEI</sequence>
<feature type="coiled-coil region" evidence="1">
    <location>
        <begin position="339"/>
        <end position="376"/>
    </location>
</feature>
<proteinExistence type="predicted"/>
<keyword evidence="1" id="KW-0175">Coiled coil</keyword>
<evidence type="ECO:0000313" key="2">
    <source>
        <dbReference type="EMBL" id="PIU99232.1"/>
    </source>
</evidence>
<reference evidence="3" key="1">
    <citation type="submission" date="2017-09" db="EMBL/GenBank/DDBJ databases">
        <title>Depth-based differentiation of microbial function through sediment-hosted aquifers and enrichment of novel symbionts in the deep terrestrial subsurface.</title>
        <authorList>
            <person name="Probst A.J."/>
            <person name="Ladd B."/>
            <person name="Jarett J.K."/>
            <person name="Geller-Mcgrath D.E."/>
            <person name="Sieber C.M.K."/>
            <person name="Emerson J.B."/>
            <person name="Anantharaman K."/>
            <person name="Thomas B.C."/>
            <person name="Malmstrom R."/>
            <person name="Stieglmeier M."/>
            <person name="Klingl A."/>
            <person name="Woyke T."/>
            <person name="Ryan C.M."/>
            <person name="Banfield J.F."/>
        </authorList>
    </citation>
    <scope>NUCLEOTIDE SEQUENCE [LARGE SCALE GENOMIC DNA]</scope>
</reference>
<dbReference type="EMBL" id="PEVH01000026">
    <property type="protein sequence ID" value="PIU99232.1"/>
    <property type="molecule type" value="Genomic_DNA"/>
</dbReference>
<evidence type="ECO:0000313" key="3">
    <source>
        <dbReference type="Proteomes" id="UP000230131"/>
    </source>
</evidence>
<organism evidence="2 3">
    <name type="scientific">Candidatus Wolfebacteria bacterium CG03_land_8_20_14_0_80_36_15</name>
    <dbReference type="NCBI Taxonomy" id="1975067"/>
    <lineage>
        <taxon>Bacteria</taxon>
        <taxon>Candidatus Wolfeibacteriota</taxon>
    </lineage>
</organism>
<evidence type="ECO:0000256" key="1">
    <source>
        <dbReference type="SAM" id="Coils"/>
    </source>
</evidence>
<dbReference type="AlphaFoldDB" id="A0A2M7B813"/>
<name>A0A2M7B813_9BACT</name>
<comment type="caution">
    <text evidence="2">The sequence shown here is derived from an EMBL/GenBank/DDBJ whole genome shotgun (WGS) entry which is preliminary data.</text>
</comment>
<dbReference type="Proteomes" id="UP000230131">
    <property type="component" value="Unassembled WGS sequence"/>
</dbReference>